<dbReference type="PROSITE" id="PS01225">
    <property type="entry name" value="CTCK_2"/>
    <property type="match status" value="1"/>
</dbReference>
<evidence type="ECO:0000256" key="1">
    <source>
        <dbReference type="ARBA" id="ARBA00023157"/>
    </source>
</evidence>
<dbReference type="AlphaFoldDB" id="A0AAD1TJ15"/>
<comment type="caution">
    <text evidence="2">Lacks conserved residue(s) required for the propagation of feature annotation.</text>
</comment>
<dbReference type="GO" id="GO:0031012">
    <property type="term" value="C:extracellular matrix"/>
    <property type="evidence" value="ECO:0007669"/>
    <property type="project" value="TreeGrafter"/>
</dbReference>
<dbReference type="PROSITE" id="PS01185">
    <property type="entry name" value="CTCK_1"/>
    <property type="match status" value="1"/>
</dbReference>
<reference evidence="5" key="1">
    <citation type="submission" date="2022-03" db="EMBL/GenBank/DDBJ databases">
        <authorList>
            <person name="Alioto T."/>
            <person name="Alioto T."/>
            <person name="Gomez Garrido J."/>
        </authorList>
    </citation>
    <scope>NUCLEOTIDE SEQUENCE</scope>
</reference>
<dbReference type="Proteomes" id="UP001295444">
    <property type="component" value="Chromosome 12"/>
</dbReference>
<name>A0AAD1TJ15_PELCU</name>
<feature type="domain" description="VWFC" evidence="4">
    <location>
        <begin position="164"/>
        <end position="235"/>
    </location>
</feature>
<dbReference type="SUPFAM" id="SSF57603">
    <property type="entry name" value="FnI-like domain"/>
    <property type="match status" value="1"/>
</dbReference>
<feature type="domain" description="VWFC" evidence="4">
    <location>
        <begin position="273"/>
        <end position="342"/>
    </location>
</feature>
<dbReference type="SMART" id="SM00214">
    <property type="entry name" value="VWC"/>
    <property type="match status" value="2"/>
</dbReference>
<organism evidence="5 6">
    <name type="scientific">Pelobates cultripes</name>
    <name type="common">Western spadefoot toad</name>
    <dbReference type="NCBI Taxonomy" id="61616"/>
    <lineage>
        <taxon>Eukaryota</taxon>
        <taxon>Metazoa</taxon>
        <taxon>Chordata</taxon>
        <taxon>Craniata</taxon>
        <taxon>Vertebrata</taxon>
        <taxon>Euteleostomi</taxon>
        <taxon>Amphibia</taxon>
        <taxon>Batrachia</taxon>
        <taxon>Anura</taxon>
        <taxon>Pelobatoidea</taxon>
        <taxon>Pelobatidae</taxon>
        <taxon>Pelobates</taxon>
    </lineage>
</organism>
<evidence type="ECO:0000313" key="6">
    <source>
        <dbReference type="Proteomes" id="UP001295444"/>
    </source>
</evidence>
<dbReference type="PROSITE" id="PS50184">
    <property type="entry name" value="VWFC_2"/>
    <property type="match status" value="2"/>
</dbReference>
<evidence type="ECO:0000313" key="5">
    <source>
        <dbReference type="EMBL" id="CAH2325404.1"/>
    </source>
</evidence>
<evidence type="ECO:0000256" key="2">
    <source>
        <dbReference type="PROSITE-ProRule" id="PRU00039"/>
    </source>
</evidence>
<dbReference type="InterPro" id="IPR050780">
    <property type="entry name" value="Mucin_vWF_Thrombospondin_sf"/>
</dbReference>
<feature type="disulfide bond" evidence="2">
    <location>
        <begin position="1031"/>
        <end position="1083"/>
    </location>
</feature>
<feature type="disulfide bond" evidence="2">
    <location>
        <begin position="1016"/>
        <end position="1065"/>
    </location>
</feature>
<evidence type="ECO:0000259" key="3">
    <source>
        <dbReference type="PROSITE" id="PS01225"/>
    </source>
</evidence>
<dbReference type="InterPro" id="IPR036084">
    <property type="entry name" value="Ser_inhib-like_sf"/>
</dbReference>
<gene>
    <name evidence="5" type="ORF">PECUL_23A051964</name>
</gene>
<dbReference type="GO" id="GO:0005615">
    <property type="term" value="C:extracellular space"/>
    <property type="evidence" value="ECO:0007669"/>
    <property type="project" value="TreeGrafter"/>
</dbReference>
<feature type="domain" description="CTCK" evidence="3">
    <location>
        <begin position="991"/>
        <end position="1089"/>
    </location>
</feature>
<dbReference type="SUPFAM" id="SSF57567">
    <property type="entry name" value="Serine protease inhibitors"/>
    <property type="match status" value="1"/>
</dbReference>
<keyword evidence="1 2" id="KW-1015">Disulfide bond</keyword>
<dbReference type="SMART" id="SM00041">
    <property type="entry name" value="CT"/>
    <property type="match status" value="1"/>
</dbReference>
<dbReference type="PANTHER" id="PTHR11339">
    <property type="entry name" value="EXTRACELLULAR MATRIX GLYCOPROTEIN RELATED"/>
    <property type="match status" value="1"/>
</dbReference>
<feature type="disulfide bond" evidence="2">
    <location>
        <begin position="1027"/>
        <end position="1081"/>
    </location>
</feature>
<accession>A0AAD1TJ15</accession>
<dbReference type="PANTHER" id="PTHR11339:SF402">
    <property type="entry name" value="VWFD DOMAIN-CONTAINING PROTEIN"/>
    <property type="match status" value="1"/>
</dbReference>
<proteinExistence type="predicted"/>
<dbReference type="InterPro" id="IPR006207">
    <property type="entry name" value="Cys_knot_C"/>
</dbReference>
<dbReference type="EMBL" id="OW240923">
    <property type="protein sequence ID" value="CAH2325404.1"/>
    <property type="molecule type" value="Genomic_DNA"/>
</dbReference>
<keyword evidence="6" id="KW-1185">Reference proteome</keyword>
<sequence>MANHWKVNVTGKPYCNVPPPKSTPPPGTLTTPPPVCKPSSLCDVILSDVFAECHKIIPPKPYHEGCVFDACRIINDSVACSSLEIYASLCTAHGVCVDWRPKTAGHCPFNCLSGKIYNACGPMHAPTCENREVPNDRNGLTEGCYCPSGTKLFNSYTDVCVASCSCVGPDGMPKKPTETWTSNCKQCVCEATSLTVQCKTVQCAESATITCDKEGYVVVQLPDPNQPCCMINECRCNSTYCLNKVKSCPLGFEAVPILLERDCCPTYDCKPMEVCVFHEAIYQPGKSIPQNKKSCEECICTEEKDAKTKLNMIACYTVICNKVCDAGYLYEDIEGQCCGECVQVACIMTVDVDNTVVIEPGQMWYSPLNNCSYYECNKTNEHFVTMSITKECSVISEDDCTLGHKFKKADNQCCGTCEQVACTMKLSDDSTKILKVLKACTVRSKACSSVQERDLQPYEKWTPPNEVCISYECDIVEGQFVPVTVKRTCLIVDCDAGYEYKIKSGQCCGECIKVACSIKMGDNSAKILQLAENHGSWNQTKDEQQRAMAAEHKPVDTPDAHKLSMSVVSRSIKLNIQLAIRKCRTNHELGQSYTPEDDKCTIYKCSDAYTLETKKEICPAFDSSLCVENKDGTDPRNYKTIVSLVLKGLINVDMKIYSDIIAERIKNIISKLIHPDQIGCIPDTKKAFNRVGQNDILIYPILNQIDKLSQRYKLIWTDKEIDYLGLTIPANVLIIMERNALILMKNMNLNLKKWQNLETSWIGRINIINSYILTKCGYIFFSMVPLKMPKPCYLRVALVFQTILLYVNIVNKMCYSNLLPIGKEKCINTWEKELNLVMPLNDWLVSLTYTNKYIHCLKLTECHFKVIHRWYFTPTRLAKMYDTYDSTCWRCGTHPGTYIHICKIIIARHWKSSNPFHKSHLIDQIIFQLTMEKAIINNKTVFSKKREWYSNWLQNIPTFNVVTIYMSITYVQKSIYDIYGGTIKMSEDGCCKTCDILVAVECQVRKQPTRINTKTCESDQTVELTYCEGRCMTTSIYSADANAMQHACSCCQERKTSIRKINLPCLDGTSFLYTYIYVEQCGCTTTECEK</sequence>
<dbReference type="SMART" id="SM00832">
    <property type="entry name" value="C8"/>
    <property type="match status" value="1"/>
</dbReference>
<dbReference type="Pfam" id="PF08742">
    <property type="entry name" value="C8"/>
    <property type="match status" value="1"/>
</dbReference>
<dbReference type="InterPro" id="IPR001007">
    <property type="entry name" value="VWF_dom"/>
</dbReference>
<protein>
    <submittedName>
        <fullName evidence="5">Mucin-5AC-like isoform X1</fullName>
    </submittedName>
</protein>
<dbReference type="Gene3D" id="2.10.25.10">
    <property type="entry name" value="Laminin"/>
    <property type="match status" value="1"/>
</dbReference>
<dbReference type="InterPro" id="IPR014853">
    <property type="entry name" value="VWF/SSPO/ZAN-like_Cys-rich_dom"/>
</dbReference>
<evidence type="ECO:0000259" key="4">
    <source>
        <dbReference type="PROSITE" id="PS50184"/>
    </source>
</evidence>